<feature type="compositionally biased region" description="Polar residues" evidence="1">
    <location>
        <begin position="284"/>
        <end position="297"/>
    </location>
</feature>
<feature type="compositionally biased region" description="Basic and acidic residues" evidence="1">
    <location>
        <begin position="258"/>
        <end position="277"/>
    </location>
</feature>
<reference evidence="3 4" key="1">
    <citation type="journal article" date="2024" name="Science">
        <title>Giant polyketide synthase enzymes in the biosynthesis of giant marine polyether toxins.</title>
        <authorList>
            <person name="Fallon T.R."/>
            <person name="Shende V.V."/>
            <person name="Wierzbicki I.H."/>
            <person name="Pendleton A.L."/>
            <person name="Watervoot N.F."/>
            <person name="Auber R.P."/>
            <person name="Gonzalez D.J."/>
            <person name="Wisecaver J.H."/>
            <person name="Moore B.S."/>
        </authorList>
    </citation>
    <scope>NUCLEOTIDE SEQUENCE [LARGE SCALE GENOMIC DNA]</scope>
    <source>
        <strain evidence="3 4">12B1</strain>
    </source>
</reference>
<gene>
    <name evidence="3" type="ORF">AB1Y20_001123</name>
</gene>
<feature type="domain" description="Fe2OG dioxygenase" evidence="2">
    <location>
        <begin position="104"/>
        <end position="219"/>
    </location>
</feature>
<evidence type="ECO:0000313" key="4">
    <source>
        <dbReference type="Proteomes" id="UP001515480"/>
    </source>
</evidence>
<dbReference type="GO" id="GO:0016491">
    <property type="term" value="F:oxidoreductase activity"/>
    <property type="evidence" value="ECO:0007669"/>
    <property type="project" value="TreeGrafter"/>
</dbReference>
<dbReference type="InterPro" id="IPR005123">
    <property type="entry name" value="Oxoglu/Fe-dep_dioxygenase_dom"/>
</dbReference>
<dbReference type="SUPFAM" id="SSF51197">
    <property type="entry name" value="Clavaminate synthase-like"/>
    <property type="match status" value="1"/>
</dbReference>
<protein>
    <recommendedName>
        <fullName evidence="2">Fe2OG dioxygenase domain-containing protein</fullName>
    </recommendedName>
</protein>
<organism evidence="3 4">
    <name type="scientific">Prymnesium parvum</name>
    <name type="common">Toxic golden alga</name>
    <dbReference type="NCBI Taxonomy" id="97485"/>
    <lineage>
        <taxon>Eukaryota</taxon>
        <taxon>Haptista</taxon>
        <taxon>Haptophyta</taxon>
        <taxon>Prymnesiophyceae</taxon>
        <taxon>Prymnesiales</taxon>
        <taxon>Prymnesiaceae</taxon>
        <taxon>Prymnesium</taxon>
    </lineage>
</organism>
<dbReference type="InterPro" id="IPR037151">
    <property type="entry name" value="AlkB-like_sf"/>
</dbReference>
<dbReference type="InterPro" id="IPR027450">
    <property type="entry name" value="AlkB-like"/>
</dbReference>
<evidence type="ECO:0000256" key="1">
    <source>
        <dbReference type="SAM" id="MobiDB-lite"/>
    </source>
</evidence>
<feature type="region of interest" description="Disordered" evidence="1">
    <location>
        <begin position="249"/>
        <end position="297"/>
    </location>
</feature>
<evidence type="ECO:0000259" key="2">
    <source>
        <dbReference type="PROSITE" id="PS51471"/>
    </source>
</evidence>
<dbReference type="Proteomes" id="UP001515480">
    <property type="component" value="Unassembled WGS sequence"/>
</dbReference>
<dbReference type="EMBL" id="JBGBPQ010000001">
    <property type="protein sequence ID" value="KAL1530208.1"/>
    <property type="molecule type" value="Genomic_DNA"/>
</dbReference>
<dbReference type="GO" id="GO:0032451">
    <property type="term" value="F:demethylase activity"/>
    <property type="evidence" value="ECO:0007669"/>
    <property type="project" value="TreeGrafter"/>
</dbReference>
<sequence length="297" mass="31702">MSAGDGVAVAALEVPEPLALAGLSLHLDAVSEAEETALLALIDSQPWDATLKRRTQHYGCRFDFRRKTVDPSAAAPPVPAGLGAIVRRLLAAEPPLLPWGRASSPERLQVTIIEYPPGIGIAPHVDTHSAFADGIGALTLGAGVAFRMQQREAAADYAVWLPERSLLVMRGAARYAWRHSISSRRHDRVEAPPTEGAGDAGCEWRPRGRRVSVTLRLVLDGEGCSCAWPQWCDSQGGVAIELPTRLRPDAPMCSGGEQAREDGAIGDGEKGHARPERLGAPLSLHSSPMQIDSQQGT</sequence>
<dbReference type="Gene3D" id="2.60.120.590">
    <property type="entry name" value="Alpha-ketoglutarate-dependent dioxygenase AlkB-like"/>
    <property type="match status" value="1"/>
</dbReference>
<dbReference type="PROSITE" id="PS51471">
    <property type="entry name" value="FE2OG_OXY"/>
    <property type="match status" value="1"/>
</dbReference>
<keyword evidence="4" id="KW-1185">Reference proteome</keyword>
<dbReference type="GO" id="GO:0070988">
    <property type="term" value="P:demethylation"/>
    <property type="evidence" value="ECO:0007669"/>
    <property type="project" value="InterPro"/>
</dbReference>
<accession>A0AB34K6U7</accession>
<dbReference type="InterPro" id="IPR032857">
    <property type="entry name" value="ALKBH4"/>
</dbReference>
<evidence type="ECO:0000313" key="3">
    <source>
        <dbReference type="EMBL" id="KAL1530208.1"/>
    </source>
</evidence>
<comment type="caution">
    <text evidence="3">The sequence shown here is derived from an EMBL/GenBank/DDBJ whole genome shotgun (WGS) entry which is preliminary data.</text>
</comment>
<dbReference type="PANTHER" id="PTHR12463">
    <property type="entry name" value="OXYGENASE-RELATED"/>
    <property type="match status" value="1"/>
</dbReference>
<name>A0AB34K6U7_PRYPA</name>
<proteinExistence type="predicted"/>
<dbReference type="AlphaFoldDB" id="A0AB34K6U7"/>
<dbReference type="PANTHER" id="PTHR12463:SF1">
    <property type="entry name" value="2-OXOGLUTARATE AND FE-DEPENDENT OXYGENASE FAMILY PROTEIN"/>
    <property type="match status" value="1"/>
</dbReference>
<dbReference type="Pfam" id="PF13532">
    <property type="entry name" value="2OG-FeII_Oxy_2"/>
    <property type="match status" value="1"/>
</dbReference>